<evidence type="ECO:0000313" key="1">
    <source>
        <dbReference type="EMBL" id="KAK6988735.1"/>
    </source>
</evidence>
<keyword evidence="2" id="KW-1185">Reference proteome</keyword>
<dbReference type="Gene3D" id="1.10.472.10">
    <property type="entry name" value="Cyclin-like"/>
    <property type="match status" value="1"/>
</dbReference>
<organism evidence="1 2">
    <name type="scientific">Favolaschia claudopus</name>
    <dbReference type="NCBI Taxonomy" id="2862362"/>
    <lineage>
        <taxon>Eukaryota</taxon>
        <taxon>Fungi</taxon>
        <taxon>Dikarya</taxon>
        <taxon>Basidiomycota</taxon>
        <taxon>Agaricomycotina</taxon>
        <taxon>Agaricomycetes</taxon>
        <taxon>Agaricomycetidae</taxon>
        <taxon>Agaricales</taxon>
        <taxon>Marasmiineae</taxon>
        <taxon>Mycenaceae</taxon>
        <taxon>Favolaschia</taxon>
    </lineage>
</organism>
<dbReference type="EMBL" id="JAWWNJ010000120">
    <property type="protein sequence ID" value="KAK6988735.1"/>
    <property type="molecule type" value="Genomic_DNA"/>
</dbReference>
<name>A0AAV9ZQQ8_9AGAR</name>
<accession>A0AAV9ZQQ8</accession>
<protein>
    <submittedName>
        <fullName evidence="1">Uncharacterized protein</fullName>
    </submittedName>
</protein>
<evidence type="ECO:0000313" key="2">
    <source>
        <dbReference type="Proteomes" id="UP001362999"/>
    </source>
</evidence>
<feature type="non-terminal residue" evidence="1">
    <location>
        <position position="1"/>
    </location>
</feature>
<gene>
    <name evidence="1" type="ORF">R3P38DRAFT_3442801</name>
</gene>
<sequence length="223" mass="25124">SNVPYVALVLLQRLKARFPQARGSSGHRLFLSTLMIASKMVCDASFSNLSWSFAAQNIFPLRIRLPTSPRFVFGRRVFDATFWRSFLCSLPPRALLGIPFVNVSGVTKGVPRRALGGREHRKLRQKVASKTLRPKTKRGLVGNRPDIWKFYRMSVKKQEILIHTDAAARAASSEAQGLSSVVPVLWVYIGERRWGARMQIREGGLEVGKKWVPQRRRPNGVSG</sequence>
<comment type="caution">
    <text evidence="1">The sequence shown here is derived from an EMBL/GenBank/DDBJ whole genome shotgun (WGS) entry which is preliminary data.</text>
</comment>
<dbReference type="CDD" id="cd20557">
    <property type="entry name" value="CYCLIN_ScPCL1-like"/>
    <property type="match status" value="1"/>
</dbReference>
<dbReference type="AlphaFoldDB" id="A0AAV9ZQQ8"/>
<proteinExistence type="predicted"/>
<reference evidence="1 2" key="1">
    <citation type="journal article" date="2024" name="J Genomics">
        <title>Draft genome sequencing and assembly of Favolaschia claudopus CIRM-BRFM 2984 isolated from oak limbs.</title>
        <authorList>
            <person name="Navarro D."/>
            <person name="Drula E."/>
            <person name="Chaduli D."/>
            <person name="Cazenave R."/>
            <person name="Ahrendt S."/>
            <person name="Wang J."/>
            <person name="Lipzen A."/>
            <person name="Daum C."/>
            <person name="Barry K."/>
            <person name="Grigoriev I.V."/>
            <person name="Favel A."/>
            <person name="Rosso M.N."/>
            <person name="Martin F."/>
        </authorList>
    </citation>
    <scope>NUCLEOTIDE SEQUENCE [LARGE SCALE GENOMIC DNA]</scope>
    <source>
        <strain evidence="1 2">CIRM-BRFM 2984</strain>
    </source>
</reference>
<dbReference type="Proteomes" id="UP001362999">
    <property type="component" value="Unassembled WGS sequence"/>
</dbReference>